<accession>A0A6A4CJ97</accession>
<evidence type="ECO:0000313" key="3">
    <source>
        <dbReference type="EMBL" id="KAE9290083.1"/>
    </source>
</evidence>
<name>A0A6A4CJ97_9STRA</name>
<organism evidence="3 4">
    <name type="scientific">Phytophthora rubi</name>
    <dbReference type="NCBI Taxonomy" id="129364"/>
    <lineage>
        <taxon>Eukaryota</taxon>
        <taxon>Sar</taxon>
        <taxon>Stramenopiles</taxon>
        <taxon>Oomycota</taxon>
        <taxon>Peronosporomycetes</taxon>
        <taxon>Peronosporales</taxon>
        <taxon>Peronosporaceae</taxon>
        <taxon>Phytophthora</taxon>
    </lineage>
</organism>
<dbReference type="AlphaFoldDB" id="A0A6A4CJ97"/>
<dbReference type="SUPFAM" id="SSF53098">
    <property type="entry name" value="Ribonuclease H-like"/>
    <property type="match status" value="1"/>
</dbReference>
<comment type="caution">
    <text evidence="3">The sequence shown here is derived from an EMBL/GenBank/DDBJ whole genome shotgun (WGS) entry which is preliminary data.</text>
</comment>
<dbReference type="GO" id="GO:0004523">
    <property type="term" value="F:RNA-DNA hybrid ribonuclease activity"/>
    <property type="evidence" value="ECO:0007669"/>
    <property type="project" value="InterPro"/>
</dbReference>
<dbReference type="EMBL" id="QXFT01003037">
    <property type="protein sequence ID" value="KAE9290083.1"/>
    <property type="molecule type" value="Genomic_DNA"/>
</dbReference>
<sequence>MALLSGCLAQEYLLLRERALGSLAAPHIHQAARLAHAVLTAGGSTTPEYAAGALETSRVLLFFDGGSRGNPGPGGSRSVIIRIGGRDLFPVVMWMASVSYAAHSTTNNLAEHRGLLRRALAMKLTGLHVIGDNKLILTHLARRRPPKAAHLRDIYAQCRTIADQLQITSWTHYLRHFNKTADKLANIAMDTTRSIQVLDTDIEHLTPTWSSVIAPLTSDVSQWIETHLDHGRRSNSLGNSEEDACASTFNGS</sequence>
<evidence type="ECO:0000313" key="4">
    <source>
        <dbReference type="Proteomes" id="UP000434957"/>
    </source>
</evidence>
<dbReference type="GO" id="GO:0003676">
    <property type="term" value="F:nucleic acid binding"/>
    <property type="evidence" value="ECO:0007669"/>
    <property type="project" value="InterPro"/>
</dbReference>
<evidence type="ECO:0000259" key="2">
    <source>
        <dbReference type="Pfam" id="PF13456"/>
    </source>
</evidence>
<evidence type="ECO:0000256" key="1">
    <source>
        <dbReference type="SAM" id="MobiDB-lite"/>
    </source>
</evidence>
<feature type="domain" description="RNase H type-1" evidence="2">
    <location>
        <begin position="63"/>
        <end position="187"/>
    </location>
</feature>
<dbReference type="InterPro" id="IPR036397">
    <property type="entry name" value="RNaseH_sf"/>
</dbReference>
<feature type="region of interest" description="Disordered" evidence="1">
    <location>
        <begin position="231"/>
        <end position="252"/>
    </location>
</feature>
<reference evidence="3 4" key="1">
    <citation type="submission" date="2018-08" db="EMBL/GenBank/DDBJ databases">
        <title>Genomic investigation of the strawberry pathogen Phytophthora fragariae indicates pathogenicity is determined by transcriptional variation in three key races.</title>
        <authorList>
            <person name="Adams T.M."/>
            <person name="Armitage A.D."/>
            <person name="Sobczyk M.K."/>
            <person name="Bates H.J."/>
            <person name="Dunwell J.M."/>
            <person name="Nellist C.F."/>
            <person name="Harrison R.J."/>
        </authorList>
    </citation>
    <scope>NUCLEOTIDE SEQUENCE [LARGE SCALE GENOMIC DNA]</scope>
    <source>
        <strain evidence="3 4">SCRP333</strain>
    </source>
</reference>
<dbReference type="InterPro" id="IPR012337">
    <property type="entry name" value="RNaseH-like_sf"/>
</dbReference>
<dbReference type="InterPro" id="IPR002156">
    <property type="entry name" value="RNaseH_domain"/>
</dbReference>
<proteinExistence type="predicted"/>
<keyword evidence="4" id="KW-1185">Reference proteome</keyword>
<protein>
    <recommendedName>
        <fullName evidence="2">RNase H type-1 domain-containing protein</fullName>
    </recommendedName>
</protein>
<dbReference type="Proteomes" id="UP000434957">
    <property type="component" value="Unassembled WGS sequence"/>
</dbReference>
<gene>
    <name evidence="3" type="ORF">PR003_g25379</name>
</gene>
<dbReference type="Pfam" id="PF13456">
    <property type="entry name" value="RVT_3"/>
    <property type="match status" value="1"/>
</dbReference>
<dbReference type="Gene3D" id="3.30.420.10">
    <property type="entry name" value="Ribonuclease H-like superfamily/Ribonuclease H"/>
    <property type="match status" value="1"/>
</dbReference>